<name>A0A9X3J707_9BACT</name>
<dbReference type="AlphaFoldDB" id="A0A9X3J707"/>
<dbReference type="Proteomes" id="UP001145087">
    <property type="component" value="Unassembled WGS sequence"/>
</dbReference>
<organism evidence="1 2">
    <name type="scientific">Draconibacterium aestuarii</name>
    <dbReference type="NCBI Taxonomy" id="2998507"/>
    <lineage>
        <taxon>Bacteria</taxon>
        <taxon>Pseudomonadati</taxon>
        <taxon>Bacteroidota</taxon>
        <taxon>Bacteroidia</taxon>
        <taxon>Marinilabiliales</taxon>
        <taxon>Prolixibacteraceae</taxon>
        <taxon>Draconibacterium</taxon>
    </lineage>
</organism>
<dbReference type="EMBL" id="JAPOHD010000013">
    <property type="protein sequence ID" value="MCY1720195.1"/>
    <property type="molecule type" value="Genomic_DNA"/>
</dbReference>
<protein>
    <submittedName>
        <fullName evidence="1">Uncharacterized protein</fullName>
    </submittedName>
</protein>
<sequence length="97" mass="10967">MLVIPQAKPDAGYFKVFVPGNTDVHHNDTVECKDPDSGETVRGICRSIITIYWTEVPGWICHETYGCGAYELKKKLEAELPSFRGQDEIKILIIKQN</sequence>
<keyword evidence="2" id="KW-1185">Reference proteome</keyword>
<evidence type="ECO:0000313" key="2">
    <source>
        <dbReference type="Proteomes" id="UP001145087"/>
    </source>
</evidence>
<reference evidence="1" key="1">
    <citation type="submission" date="2022-11" db="EMBL/GenBank/DDBJ databases">
        <title>Marilongibacter aestuarii gen. nov., sp. nov., isolated from tidal flat sediment.</title>
        <authorList>
            <person name="Jiayan W."/>
        </authorList>
    </citation>
    <scope>NUCLEOTIDE SEQUENCE</scope>
    <source>
        <strain evidence="1">Z1-6</strain>
    </source>
</reference>
<proteinExistence type="predicted"/>
<gene>
    <name evidence="1" type="ORF">OU798_07565</name>
</gene>
<comment type="caution">
    <text evidence="1">The sequence shown here is derived from an EMBL/GenBank/DDBJ whole genome shotgun (WGS) entry which is preliminary data.</text>
</comment>
<accession>A0A9X3J707</accession>
<dbReference type="RefSeq" id="WP_343332529.1">
    <property type="nucleotide sequence ID" value="NZ_JAPOHD010000013.1"/>
</dbReference>
<evidence type="ECO:0000313" key="1">
    <source>
        <dbReference type="EMBL" id="MCY1720195.1"/>
    </source>
</evidence>